<protein>
    <recommendedName>
        <fullName evidence="3">Bifunctional inhibitor/plant lipid transfer protein/seed storage helical domain-containing protein</fullName>
    </recommendedName>
</protein>
<keyword evidence="2" id="KW-1185">Reference proteome</keyword>
<dbReference type="OrthoDB" id="658076at2759"/>
<evidence type="ECO:0000313" key="2">
    <source>
        <dbReference type="Proteomes" id="UP000275267"/>
    </source>
</evidence>
<dbReference type="AlphaFoldDB" id="A0A3L6PJ79"/>
<dbReference type="EMBL" id="PQIB02000017">
    <property type="protein sequence ID" value="RLM58192.1"/>
    <property type="molecule type" value="Genomic_DNA"/>
</dbReference>
<name>A0A3L6PJ79_PANMI</name>
<accession>A0A3L6PJ79</accession>
<dbReference type="Proteomes" id="UP000275267">
    <property type="component" value="Unassembled WGS sequence"/>
</dbReference>
<gene>
    <name evidence="1" type="ORF">C2845_PM18G02860</name>
</gene>
<organism evidence="1 2">
    <name type="scientific">Panicum miliaceum</name>
    <name type="common">Proso millet</name>
    <name type="synonym">Broomcorn millet</name>
    <dbReference type="NCBI Taxonomy" id="4540"/>
    <lineage>
        <taxon>Eukaryota</taxon>
        <taxon>Viridiplantae</taxon>
        <taxon>Streptophyta</taxon>
        <taxon>Embryophyta</taxon>
        <taxon>Tracheophyta</taxon>
        <taxon>Spermatophyta</taxon>
        <taxon>Magnoliopsida</taxon>
        <taxon>Liliopsida</taxon>
        <taxon>Poales</taxon>
        <taxon>Poaceae</taxon>
        <taxon>PACMAD clade</taxon>
        <taxon>Panicoideae</taxon>
        <taxon>Panicodae</taxon>
        <taxon>Paniceae</taxon>
        <taxon>Panicinae</taxon>
        <taxon>Panicum</taxon>
        <taxon>Panicum sect. Panicum</taxon>
    </lineage>
</organism>
<reference evidence="2" key="1">
    <citation type="journal article" date="2019" name="Nat. Commun.">
        <title>The genome of broomcorn millet.</title>
        <authorList>
            <person name="Zou C."/>
            <person name="Miki D."/>
            <person name="Li D."/>
            <person name="Tang Q."/>
            <person name="Xiao L."/>
            <person name="Rajput S."/>
            <person name="Deng P."/>
            <person name="Jia W."/>
            <person name="Huang R."/>
            <person name="Zhang M."/>
            <person name="Sun Y."/>
            <person name="Hu J."/>
            <person name="Fu X."/>
            <person name="Schnable P.S."/>
            <person name="Li F."/>
            <person name="Zhang H."/>
            <person name="Feng B."/>
            <person name="Zhu X."/>
            <person name="Liu R."/>
            <person name="Schnable J.C."/>
            <person name="Zhu J.-K."/>
            <person name="Zhang H."/>
        </authorList>
    </citation>
    <scope>NUCLEOTIDE SEQUENCE [LARGE SCALE GENOMIC DNA]</scope>
</reference>
<comment type="caution">
    <text evidence="1">The sequence shown here is derived from an EMBL/GenBank/DDBJ whole genome shotgun (WGS) entry which is preliminary data.</text>
</comment>
<sequence>MGSYKRCWRPMMGAVSSPFPMSSKFRLEEFYGKDEKILDEHKERLSASTSSSGASELLQRVSGMVDSGLGFQGLGICDKMFSWKFAILILLLCSTTSPHLVTGNRKPKCTLEQKEKVLLHCIAFTERGTPPIAVHRDSVCCEAVGAVPNREMRCIMELLTDEEKKKKYDVHRILALKLICQQRSLAPKQNKIMV</sequence>
<evidence type="ECO:0008006" key="3">
    <source>
        <dbReference type="Google" id="ProtNLM"/>
    </source>
</evidence>
<evidence type="ECO:0000313" key="1">
    <source>
        <dbReference type="EMBL" id="RLM58192.1"/>
    </source>
</evidence>
<proteinExistence type="predicted"/>